<dbReference type="InterPro" id="IPR015424">
    <property type="entry name" value="PyrdxlP-dep_Trfase"/>
</dbReference>
<dbReference type="Proteomes" id="UP000183974">
    <property type="component" value="Unassembled WGS sequence"/>
</dbReference>
<dbReference type="RefSeq" id="WP_073034542.1">
    <property type="nucleotide sequence ID" value="NZ_BMLR01000004.1"/>
</dbReference>
<dbReference type="Pfam" id="PF01041">
    <property type="entry name" value="DegT_DnrJ_EryC1"/>
    <property type="match status" value="1"/>
</dbReference>
<organism evidence="2 3">
    <name type="scientific">Roseovarius pacificus</name>
    <dbReference type="NCBI Taxonomy" id="337701"/>
    <lineage>
        <taxon>Bacteria</taxon>
        <taxon>Pseudomonadati</taxon>
        <taxon>Pseudomonadota</taxon>
        <taxon>Alphaproteobacteria</taxon>
        <taxon>Rhodobacterales</taxon>
        <taxon>Roseobacteraceae</taxon>
        <taxon>Roseovarius</taxon>
    </lineage>
</organism>
<name>A0A1M7CDZ7_9RHOB</name>
<comment type="similarity">
    <text evidence="1">Belongs to the DegT/DnrJ/EryC1 family.</text>
</comment>
<dbReference type="Gene3D" id="3.40.640.10">
    <property type="entry name" value="Type I PLP-dependent aspartate aminotransferase-like (Major domain)"/>
    <property type="match status" value="1"/>
</dbReference>
<reference evidence="2 3" key="1">
    <citation type="submission" date="2016-11" db="EMBL/GenBank/DDBJ databases">
        <authorList>
            <person name="Jaros S."/>
            <person name="Januszkiewicz K."/>
            <person name="Wedrychowicz H."/>
        </authorList>
    </citation>
    <scope>NUCLEOTIDE SEQUENCE [LARGE SCALE GENOMIC DNA]</scope>
    <source>
        <strain evidence="2 3">DSM 29589</strain>
    </source>
</reference>
<protein>
    <submittedName>
        <fullName evidence="2">dTDP-4-amino-4,6-dideoxygalactose transaminase</fullName>
    </submittedName>
</protein>
<accession>A0A1M7CDZ7</accession>
<dbReference type="STRING" id="337701.SAMN05444398_104202"/>
<dbReference type="InterPro" id="IPR015421">
    <property type="entry name" value="PyrdxlP-dep_Trfase_major"/>
</dbReference>
<dbReference type="EMBL" id="FRBR01000004">
    <property type="protein sequence ID" value="SHL65396.1"/>
    <property type="molecule type" value="Genomic_DNA"/>
</dbReference>
<keyword evidence="3" id="KW-1185">Reference proteome</keyword>
<sequence>MNRLALKHLLRRFSGTVPATVPASLAGTGTAPATTPLFNQTDQGFRAAPVIEDDQPGFLRILDLLENDASFAFCKINHGFWERLARLEASGIDRESFATHPGDDIDARLGVKGSKFAEGGMLADLLTRMRDLPSPEQGMHFVASLSPWPGSARIEGTPYENRQSCEDLIAHFVPQAHRDNVAENGFTGHEFKVAAITGGLGRFLDALRDRQVIFVGNASNRALFDSIGLYSLTVIEVDATEARLKRDKIRARLFKVLKTHQQSARPPVVIGAAGGSLTSWLGFQVLDTFERFHFVDLGGTLAAYSPDDSMVVRWTQTYRRQLAAAIPAMGLSMPAVTSRYSGKFGLRDRRLVELACAAGVPAPASCDELPAPAPTTPIPFIENKIYDHQRLAELLSLSVKANHHANGGPVAALLERMVALLADLPEHRRVVAVCNGTAALHIACGLHALEARTPGFRWVTSAFNFFSAHVGPLSGSTVIDCNAQGRFHLDALRALPLDSYDGVVYTNIFAQQSDWDDIAAFCAQNGKQFVVDNATGLLDRPDSARKPDAPIEIISAHHTKPWGVGEGGFVICDAEQETAIRKLANFAAALPNGAQFAASNYKLSDLSAAAIIDRLERKPWWGRFYKWQERRMHSLVIDADVGTQPFPGTTTPHSPRAHTPFLCLSPVVIGPESGPVTLRKYYRPLPSDRPTPNADDLYARIFNLSNAPEMRLVPNEDIVAQIRRISVSAARPEGAA</sequence>
<proteinExistence type="inferred from homology"/>
<dbReference type="SUPFAM" id="SSF53383">
    <property type="entry name" value="PLP-dependent transferases"/>
    <property type="match status" value="1"/>
</dbReference>
<keyword evidence="1" id="KW-0663">Pyridoxal phosphate</keyword>
<dbReference type="InterPro" id="IPR000653">
    <property type="entry name" value="DegT/StrS_aminotransferase"/>
</dbReference>
<evidence type="ECO:0000313" key="3">
    <source>
        <dbReference type="Proteomes" id="UP000183974"/>
    </source>
</evidence>
<gene>
    <name evidence="2" type="ORF">SAMN05444398_104202</name>
</gene>
<dbReference type="OrthoDB" id="9768668at2"/>
<evidence type="ECO:0000256" key="1">
    <source>
        <dbReference type="RuleBase" id="RU004508"/>
    </source>
</evidence>
<dbReference type="AlphaFoldDB" id="A0A1M7CDZ7"/>
<evidence type="ECO:0000313" key="2">
    <source>
        <dbReference type="EMBL" id="SHL65396.1"/>
    </source>
</evidence>